<accession>X1N460</accession>
<sequence length="77" mass="8846">MAVLTMSGQEMIDRVAEGEKTDAAAFADLMVALGNYRVHLEYFLKLIRSAERRVMVTLCYREDCMELLQEARQKKST</sequence>
<reference evidence="1" key="1">
    <citation type="journal article" date="2014" name="Front. Microbiol.">
        <title>High frequency of phylogenetically diverse reductive dehalogenase-homologous genes in deep subseafloor sedimentary metagenomes.</title>
        <authorList>
            <person name="Kawai M."/>
            <person name="Futagami T."/>
            <person name="Toyoda A."/>
            <person name="Takaki Y."/>
            <person name="Nishi S."/>
            <person name="Hori S."/>
            <person name="Arai W."/>
            <person name="Tsubouchi T."/>
            <person name="Morono Y."/>
            <person name="Uchiyama I."/>
            <person name="Ito T."/>
            <person name="Fujiyama A."/>
            <person name="Inagaki F."/>
            <person name="Takami H."/>
        </authorList>
    </citation>
    <scope>NUCLEOTIDE SEQUENCE</scope>
    <source>
        <strain evidence="1">Expedition CK06-06</strain>
    </source>
</reference>
<protein>
    <submittedName>
        <fullName evidence="1">Uncharacterized protein</fullName>
    </submittedName>
</protein>
<dbReference type="EMBL" id="BARV01015974">
    <property type="protein sequence ID" value="GAI21630.1"/>
    <property type="molecule type" value="Genomic_DNA"/>
</dbReference>
<comment type="caution">
    <text evidence="1">The sequence shown here is derived from an EMBL/GenBank/DDBJ whole genome shotgun (WGS) entry which is preliminary data.</text>
</comment>
<name>X1N460_9ZZZZ</name>
<organism evidence="1">
    <name type="scientific">marine sediment metagenome</name>
    <dbReference type="NCBI Taxonomy" id="412755"/>
    <lineage>
        <taxon>unclassified sequences</taxon>
        <taxon>metagenomes</taxon>
        <taxon>ecological metagenomes</taxon>
    </lineage>
</organism>
<evidence type="ECO:0000313" key="1">
    <source>
        <dbReference type="EMBL" id="GAI21630.1"/>
    </source>
</evidence>
<proteinExistence type="predicted"/>
<dbReference type="AlphaFoldDB" id="X1N460"/>
<gene>
    <name evidence="1" type="ORF">S06H3_27523</name>
</gene>